<proteinExistence type="inferred from homology"/>
<sequence>MSTLPTTAKGGRNLARTAVPLLLIGAVIMMVVPIPPMLLDLMLALNLAFALLILLSVLTLRDTLALSSFPSLILLTTLMRLALNVSSTRLILLEGYAGKVIATFGSFVVGGSIIVGLVVFLILVVIQFVVITNGAGRVAEVGARFALDAMPGKQMAIDADLAAGLINEAEARERRTRISQESDFYGAMDGASKFVKGDAIAGIIITAINLIGGLVIGITVAGLSAGEAASTYSLLTVGDGLISQIPALLVSAATGLLVSRVDGEEDLGPIVGRQLMRDPRVLRIAAGVMGGLGLLPGLPKLPFLVIVVSLLVMASRAAGDNAAAVAQAAADGADADGVVRLDPDDPRALIDQLRVEPLELHLAYDVLDLTDPEVGGDLLQRVRALRRQIGEELGLVMPLVRTADDVTLPAGSYRILLHGVEVARGTAPRDRVLALPAVDGELGGVPGEETVEPVFGLKAYWVPMEARSRVTATGATVVDRSAVVVTHLAEIARRHAGELLSRQQVQQLVESLRYDEPLLADEVGTETLPMALLHDVLRELLRERVSIRDLGRVVEAVSTRARETRSMDQLVGAARVAIGAGIVARVAPDGHLGAITLSPVIEGELHERVRDIDGTLQLVVEPERLAPLIAEAADLVQRSAGTPVAIICGQLLRRPLRDALTASGVDVAVLAYPELPNHLQLNVIGALGVAHADV</sequence>
<feature type="transmembrane region" description="Helical" evidence="7">
    <location>
        <begin position="41"/>
        <end position="60"/>
    </location>
</feature>
<feature type="transmembrane region" description="Helical" evidence="7">
    <location>
        <begin position="281"/>
        <end position="314"/>
    </location>
</feature>
<keyword evidence="4 7" id="KW-0812">Transmembrane</keyword>
<feature type="transmembrane region" description="Helical" evidence="7">
    <location>
        <begin position="14"/>
        <end position="35"/>
    </location>
</feature>
<evidence type="ECO:0000256" key="7">
    <source>
        <dbReference type="SAM" id="Phobius"/>
    </source>
</evidence>
<dbReference type="InterPro" id="IPR025505">
    <property type="entry name" value="FHIPEP_CS"/>
</dbReference>
<dbReference type="InterPro" id="IPR001712">
    <property type="entry name" value="T3SS_FHIPEP"/>
</dbReference>
<accession>A0A8J3ES79</accession>
<keyword evidence="5 7" id="KW-1133">Transmembrane helix</keyword>
<dbReference type="PIRSF" id="PIRSF005419">
    <property type="entry name" value="FlhA"/>
    <property type="match status" value="1"/>
</dbReference>
<evidence type="ECO:0000256" key="4">
    <source>
        <dbReference type="ARBA" id="ARBA00022692"/>
    </source>
</evidence>
<dbReference type="PANTHER" id="PTHR30161">
    <property type="entry name" value="FLAGELLAR EXPORT PROTEIN, MEMBRANE FLHA SUBUNIT-RELATED"/>
    <property type="match status" value="1"/>
</dbReference>
<evidence type="ECO:0000256" key="6">
    <source>
        <dbReference type="ARBA" id="ARBA00023136"/>
    </source>
</evidence>
<dbReference type="InterPro" id="IPR042194">
    <property type="entry name" value="FHIPEP_1"/>
</dbReference>
<reference evidence="8" key="1">
    <citation type="journal article" date="2014" name="Int. J. Syst. Evol. Microbiol.">
        <title>Complete genome sequence of Corynebacterium casei LMG S-19264T (=DSM 44701T), isolated from a smear-ripened cheese.</title>
        <authorList>
            <consortium name="US DOE Joint Genome Institute (JGI-PGF)"/>
            <person name="Walter F."/>
            <person name="Albersmeier A."/>
            <person name="Kalinowski J."/>
            <person name="Ruckert C."/>
        </authorList>
    </citation>
    <scope>NUCLEOTIDE SEQUENCE</scope>
    <source>
        <strain evidence="8">CGMCC 1.14988</strain>
    </source>
</reference>
<evidence type="ECO:0000256" key="1">
    <source>
        <dbReference type="ARBA" id="ARBA00004651"/>
    </source>
</evidence>
<dbReference type="RefSeq" id="WP_130649064.1">
    <property type="nucleotide sequence ID" value="NZ_BMHA01000007.1"/>
</dbReference>
<evidence type="ECO:0000256" key="3">
    <source>
        <dbReference type="ARBA" id="ARBA00022475"/>
    </source>
</evidence>
<dbReference type="PRINTS" id="PR00949">
    <property type="entry name" value="TYPE3IMAPROT"/>
</dbReference>
<keyword evidence="8" id="KW-0966">Cell projection</keyword>
<dbReference type="AlphaFoldDB" id="A0A8J3ES79"/>
<dbReference type="Pfam" id="PF00771">
    <property type="entry name" value="FHIPEP"/>
    <property type="match status" value="1"/>
</dbReference>
<dbReference type="OrthoDB" id="9759185at2"/>
<comment type="similarity">
    <text evidence="2">Belongs to the FHIPEP (flagella/HR/invasion proteins export pore) family.</text>
</comment>
<feature type="transmembrane region" description="Helical" evidence="7">
    <location>
        <begin position="72"/>
        <end position="92"/>
    </location>
</feature>
<dbReference type="Gene3D" id="3.40.30.60">
    <property type="entry name" value="FHIPEP family, domain 1"/>
    <property type="match status" value="1"/>
</dbReference>
<keyword evidence="6 7" id="KW-0472">Membrane</keyword>
<evidence type="ECO:0000256" key="5">
    <source>
        <dbReference type="ARBA" id="ARBA00022989"/>
    </source>
</evidence>
<feature type="transmembrane region" description="Helical" evidence="7">
    <location>
        <begin position="104"/>
        <end position="130"/>
    </location>
</feature>
<comment type="caution">
    <text evidence="8">The sequence shown here is derived from an EMBL/GenBank/DDBJ whole genome shotgun (WGS) entry which is preliminary data.</text>
</comment>
<dbReference type="Gene3D" id="3.40.50.12790">
    <property type="entry name" value="FHIPEP family, domain 4"/>
    <property type="match status" value="1"/>
</dbReference>
<keyword evidence="8" id="KW-0969">Cilium</keyword>
<protein>
    <submittedName>
        <fullName evidence="8">Flagellar biosynthesis protein FlhA</fullName>
    </submittedName>
</protein>
<feature type="transmembrane region" description="Helical" evidence="7">
    <location>
        <begin position="199"/>
        <end position="221"/>
    </location>
</feature>
<keyword evidence="9" id="KW-1185">Reference proteome</keyword>
<dbReference type="GO" id="GO:0044780">
    <property type="term" value="P:bacterial-type flagellum assembly"/>
    <property type="evidence" value="ECO:0007669"/>
    <property type="project" value="TreeGrafter"/>
</dbReference>
<dbReference type="GO" id="GO:0005886">
    <property type="term" value="C:plasma membrane"/>
    <property type="evidence" value="ECO:0007669"/>
    <property type="project" value="UniProtKB-SubCell"/>
</dbReference>
<dbReference type="InterPro" id="IPR042196">
    <property type="entry name" value="FHIPEP_4"/>
</dbReference>
<evidence type="ECO:0000256" key="2">
    <source>
        <dbReference type="ARBA" id="ARBA00008835"/>
    </source>
</evidence>
<keyword evidence="3" id="KW-1003">Cell membrane</keyword>
<dbReference type="EMBL" id="BMHA01000007">
    <property type="protein sequence ID" value="GGI06731.1"/>
    <property type="molecule type" value="Genomic_DNA"/>
</dbReference>
<comment type="subcellular location">
    <subcellularLocation>
        <location evidence="1">Cell membrane</location>
        <topology evidence="1">Multi-pass membrane protein</topology>
    </subcellularLocation>
</comment>
<name>A0A8J3ES79_9ACTN</name>
<feature type="transmembrane region" description="Helical" evidence="7">
    <location>
        <begin position="241"/>
        <end position="261"/>
    </location>
</feature>
<dbReference type="GO" id="GO:0009306">
    <property type="term" value="P:protein secretion"/>
    <property type="evidence" value="ECO:0007669"/>
    <property type="project" value="InterPro"/>
</dbReference>
<keyword evidence="8" id="KW-0282">Flagellum</keyword>
<dbReference type="PANTHER" id="PTHR30161:SF1">
    <property type="entry name" value="FLAGELLAR BIOSYNTHESIS PROTEIN FLHA-RELATED"/>
    <property type="match status" value="1"/>
</dbReference>
<dbReference type="InterPro" id="IPR042193">
    <property type="entry name" value="FHIPEP_3"/>
</dbReference>
<organism evidence="8 9">
    <name type="scientific">Egicoccus halophilus</name>
    <dbReference type="NCBI Taxonomy" id="1670830"/>
    <lineage>
        <taxon>Bacteria</taxon>
        <taxon>Bacillati</taxon>
        <taxon>Actinomycetota</taxon>
        <taxon>Nitriliruptoria</taxon>
        <taxon>Egicoccales</taxon>
        <taxon>Egicoccaceae</taxon>
        <taxon>Egicoccus</taxon>
    </lineage>
</organism>
<dbReference type="Proteomes" id="UP000650511">
    <property type="component" value="Unassembled WGS sequence"/>
</dbReference>
<reference evidence="8" key="2">
    <citation type="submission" date="2020-09" db="EMBL/GenBank/DDBJ databases">
        <authorList>
            <person name="Sun Q."/>
            <person name="Zhou Y."/>
        </authorList>
    </citation>
    <scope>NUCLEOTIDE SEQUENCE</scope>
    <source>
        <strain evidence="8">CGMCC 1.14988</strain>
    </source>
</reference>
<dbReference type="Gene3D" id="1.10.8.540">
    <property type="entry name" value="FHIPEP family, domain 3"/>
    <property type="match status" value="1"/>
</dbReference>
<evidence type="ECO:0000313" key="9">
    <source>
        <dbReference type="Proteomes" id="UP000650511"/>
    </source>
</evidence>
<dbReference type="PROSITE" id="PS00994">
    <property type="entry name" value="FHIPEP"/>
    <property type="match status" value="1"/>
</dbReference>
<evidence type="ECO:0000313" key="8">
    <source>
        <dbReference type="EMBL" id="GGI06731.1"/>
    </source>
</evidence>
<gene>
    <name evidence="8" type="ORF">GCM10011354_20560</name>
</gene>